<accession>A0A8C7ID57</accession>
<dbReference type="PRINTS" id="PR01584">
    <property type="entry name" value="TASK1CHANNEL"/>
</dbReference>
<dbReference type="Ensembl" id="ENSOKIT00005076248.1">
    <property type="protein sequence ID" value="ENSOKIP00005071558.1"/>
    <property type="gene ID" value="ENSOKIG00005030865.1"/>
</dbReference>
<dbReference type="GeneTree" id="ENSGT00940000158248"/>
<feature type="transmembrane region" description="Helical" evidence="14">
    <location>
        <begin position="111"/>
        <end position="133"/>
    </location>
</feature>
<protein>
    <recommendedName>
        <fullName evidence="12">Potassium channel subfamily K member</fullName>
    </recommendedName>
</protein>
<feature type="transmembrane region" description="Helical" evidence="14">
    <location>
        <begin position="220"/>
        <end position="247"/>
    </location>
</feature>
<comment type="similarity">
    <text evidence="2 13">Belongs to the two pore domain potassium channel (TC 1.A.1.8) family.</text>
</comment>
<evidence type="ECO:0000256" key="3">
    <source>
        <dbReference type="ARBA" id="ARBA00022448"/>
    </source>
</evidence>
<feature type="domain" description="Potassium channel" evidence="15">
    <location>
        <begin position="168"/>
        <end position="243"/>
    </location>
</feature>
<dbReference type="AlphaFoldDB" id="A0A8C7ID57"/>
<dbReference type="FunFam" id="1.10.287.70:FF:000057">
    <property type="entry name" value="Potassium channel subfamily K member"/>
    <property type="match status" value="1"/>
</dbReference>
<dbReference type="GO" id="GO:0030322">
    <property type="term" value="P:stabilization of membrane potential"/>
    <property type="evidence" value="ECO:0007669"/>
    <property type="project" value="TreeGrafter"/>
</dbReference>
<feature type="transmembrane region" description="Helical" evidence="14">
    <location>
        <begin position="154"/>
        <end position="177"/>
    </location>
</feature>
<feature type="domain" description="Potassium channel" evidence="15">
    <location>
        <begin position="76"/>
        <end position="132"/>
    </location>
</feature>
<evidence type="ECO:0000256" key="1">
    <source>
        <dbReference type="ARBA" id="ARBA00004141"/>
    </source>
</evidence>
<evidence type="ECO:0000259" key="15">
    <source>
        <dbReference type="Pfam" id="PF07885"/>
    </source>
</evidence>
<keyword evidence="4 12" id="KW-0633">Potassium transport</keyword>
<dbReference type="GO" id="GO:0005886">
    <property type="term" value="C:plasma membrane"/>
    <property type="evidence" value="ECO:0007669"/>
    <property type="project" value="TreeGrafter"/>
</dbReference>
<evidence type="ECO:0000313" key="17">
    <source>
        <dbReference type="Proteomes" id="UP000694557"/>
    </source>
</evidence>
<evidence type="ECO:0000256" key="11">
    <source>
        <dbReference type="ARBA" id="ARBA00023303"/>
    </source>
</evidence>
<evidence type="ECO:0000256" key="2">
    <source>
        <dbReference type="ARBA" id="ARBA00006666"/>
    </source>
</evidence>
<dbReference type="GO" id="GO:0015271">
    <property type="term" value="F:outward rectifier potassium channel activity"/>
    <property type="evidence" value="ECO:0007669"/>
    <property type="project" value="TreeGrafter"/>
</dbReference>
<feature type="transmembrane region" description="Helical" evidence="14">
    <location>
        <begin position="80"/>
        <end position="99"/>
    </location>
</feature>
<keyword evidence="7 12" id="KW-0630">Potassium</keyword>
<evidence type="ECO:0000256" key="5">
    <source>
        <dbReference type="ARBA" id="ARBA00022692"/>
    </source>
</evidence>
<dbReference type="InterPro" id="IPR003092">
    <property type="entry name" value="2pore_dom_K_chnl_TASK"/>
</dbReference>
<dbReference type="Pfam" id="PF07885">
    <property type="entry name" value="Ion_trans_2"/>
    <property type="match status" value="2"/>
</dbReference>
<keyword evidence="10 12" id="KW-0472">Membrane</keyword>
<keyword evidence="5 13" id="KW-0812">Transmembrane</keyword>
<gene>
    <name evidence="16" type="primary">KCNK3</name>
</gene>
<keyword evidence="3 12" id="KW-0813">Transport</keyword>
<dbReference type="PANTHER" id="PTHR11003:SF138">
    <property type="entry name" value="POTASSIUM CHANNEL SUBFAMILY K MEMBER 3"/>
    <property type="match status" value="1"/>
</dbReference>
<evidence type="ECO:0000256" key="9">
    <source>
        <dbReference type="ARBA" id="ARBA00023065"/>
    </source>
</evidence>
<evidence type="ECO:0000256" key="8">
    <source>
        <dbReference type="ARBA" id="ARBA00022989"/>
    </source>
</evidence>
<evidence type="ECO:0000256" key="10">
    <source>
        <dbReference type="ARBA" id="ARBA00023136"/>
    </source>
</evidence>
<dbReference type="InterPro" id="IPR013099">
    <property type="entry name" value="K_chnl_dom"/>
</dbReference>
<name>A0A8C7ID57_ONCKI</name>
<dbReference type="PIRSF" id="PIRSF038061">
    <property type="entry name" value="K_channel_subfamily_K_type"/>
    <property type="match status" value="1"/>
</dbReference>
<evidence type="ECO:0000313" key="16">
    <source>
        <dbReference type="Ensembl" id="ENSOKIP00005071558.1"/>
    </source>
</evidence>
<dbReference type="Gene3D" id="1.10.287.70">
    <property type="match status" value="1"/>
</dbReference>
<dbReference type="GO" id="GO:0005252">
    <property type="term" value="F:open rectifier potassium channel activity"/>
    <property type="evidence" value="ECO:0007669"/>
    <property type="project" value="InterPro"/>
</dbReference>
<sequence length="379" mass="42801">MKRQNVRTLSLIICTFTYLLVGAAVFDALESKKEKTQKKKVYDRKQELMNTYNLSQFNFDELERVVLQLKPHKAGVQWKFAGSFYFAITVITTIGYGHAAPSTDGGKVFCMLYALLGIPLTLVMFQSLGERINTLVRYLLHRLKKCLGMRRTEVSMVNMVAIGFISCMSTLCIGALSFSFFEGWSFFHAYYYCFITLTTIGFGDYVALQKDHALQTNPKYVAFCFIYILTGLTVIGAFLNLVVLRFMTMNSEDEKRDAEQRALLSRNGQAGGGVGGAGRGLRNVYAEVLHFQSMCSCLWYKSREKLQYSIPMIIPRDLSTSDTYMEQGEAFSSDPLHPLHSNGCICSMHHPHSAISSVSTGLHSLTPYRLRHSKRRSSI</sequence>
<dbReference type="InterPro" id="IPR005406">
    <property type="entry name" value="KCNK3"/>
</dbReference>
<evidence type="ECO:0000256" key="14">
    <source>
        <dbReference type="SAM" id="Phobius"/>
    </source>
</evidence>
<keyword evidence="11 13" id="KW-0407">Ion channel</keyword>
<keyword evidence="8 14" id="KW-1133">Transmembrane helix</keyword>
<evidence type="ECO:0000256" key="13">
    <source>
        <dbReference type="RuleBase" id="RU003857"/>
    </source>
</evidence>
<dbReference type="PRINTS" id="PR01095">
    <property type="entry name" value="TASKCHANNEL"/>
</dbReference>
<proteinExistence type="inferred from homology"/>
<dbReference type="GO" id="GO:0022841">
    <property type="term" value="F:potassium ion leak channel activity"/>
    <property type="evidence" value="ECO:0007669"/>
    <property type="project" value="TreeGrafter"/>
</dbReference>
<comment type="subcellular location">
    <subcellularLocation>
        <location evidence="1">Membrane</location>
        <topology evidence="1">Multi-pass membrane protein</topology>
    </subcellularLocation>
</comment>
<feature type="transmembrane region" description="Helical" evidence="14">
    <location>
        <begin position="6"/>
        <end position="29"/>
    </location>
</feature>
<keyword evidence="9 12" id="KW-0406">Ion transport</keyword>
<dbReference type="Proteomes" id="UP000694557">
    <property type="component" value="Unassembled WGS sequence"/>
</dbReference>
<keyword evidence="17" id="KW-1185">Reference proteome</keyword>
<dbReference type="PANTHER" id="PTHR11003">
    <property type="entry name" value="POTASSIUM CHANNEL, SUBFAMILY K"/>
    <property type="match status" value="1"/>
</dbReference>
<dbReference type="InterPro" id="IPR003280">
    <property type="entry name" value="2pore_dom_K_chnl"/>
</dbReference>
<evidence type="ECO:0000256" key="4">
    <source>
        <dbReference type="ARBA" id="ARBA00022538"/>
    </source>
</evidence>
<reference evidence="16" key="2">
    <citation type="submission" date="2025-09" db="UniProtKB">
        <authorList>
            <consortium name="Ensembl"/>
        </authorList>
    </citation>
    <scope>IDENTIFICATION</scope>
</reference>
<evidence type="ECO:0000256" key="6">
    <source>
        <dbReference type="ARBA" id="ARBA00022826"/>
    </source>
</evidence>
<evidence type="ECO:0000256" key="12">
    <source>
        <dbReference type="PIRNR" id="PIRNR038061"/>
    </source>
</evidence>
<keyword evidence="6 12" id="KW-0631">Potassium channel</keyword>
<dbReference type="PRINTS" id="PR01333">
    <property type="entry name" value="2POREKCHANEL"/>
</dbReference>
<organism evidence="16 17">
    <name type="scientific">Oncorhynchus kisutch</name>
    <name type="common">Coho salmon</name>
    <name type="synonym">Salmo kisutch</name>
    <dbReference type="NCBI Taxonomy" id="8019"/>
    <lineage>
        <taxon>Eukaryota</taxon>
        <taxon>Metazoa</taxon>
        <taxon>Chordata</taxon>
        <taxon>Craniata</taxon>
        <taxon>Vertebrata</taxon>
        <taxon>Euteleostomi</taxon>
        <taxon>Actinopterygii</taxon>
        <taxon>Neopterygii</taxon>
        <taxon>Teleostei</taxon>
        <taxon>Protacanthopterygii</taxon>
        <taxon>Salmoniformes</taxon>
        <taxon>Salmonidae</taxon>
        <taxon>Salmoninae</taxon>
        <taxon>Oncorhynchus</taxon>
    </lineage>
</organism>
<reference evidence="16" key="1">
    <citation type="submission" date="2025-08" db="UniProtKB">
        <authorList>
            <consortium name="Ensembl"/>
        </authorList>
    </citation>
    <scope>IDENTIFICATION</scope>
</reference>
<dbReference type="SUPFAM" id="SSF81324">
    <property type="entry name" value="Voltage-gated potassium channels"/>
    <property type="match status" value="2"/>
</dbReference>
<evidence type="ECO:0000256" key="7">
    <source>
        <dbReference type="ARBA" id="ARBA00022958"/>
    </source>
</evidence>
<feature type="transmembrane region" description="Helical" evidence="14">
    <location>
        <begin position="189"/>
        <end position="208"/>
    </location>
</feature>